<dbReference type="RefSeq" id="WP_111630120.1">
    <property type="nucleotide sequence ID" value="NZ_QLMC01000005.1"/>
</dbReference>
<dbReference type="InterPro" id="IPR027417">
    <property type="entry name" value="P-loop_NTPase"/>
</dbReference>
<evidence type="ECO:0000313" key="1">
    <source>
        <dbReference type="EMBL" id="RAJ94211.1"/>
    </source>
</evidence>
<evidence type="ECO:0008006" key="3">
    <source>
        <dbReference type="Google" id="ProtNLM"/>
    </source>
</evidence>
<evidence type="ECO:0000313" key="2">
    <source>
        <dbReference type="Proteomes" id="UP000248790"/>
    </source>
</evidence>
<name>A0A327WT79_LARAB</name>
<keyword evidence="2" id="KW-1185">Reference proteome</keyword>
<dbReference type="Proteomes" id="UP000248790">
    <property type="component" value="Unassembled WGS sequence"/>
</dbReference>
<gene>
    <name evidence="1" type="ORF">LX87_04096</name>
</gene>
<dbReference type="Gene3D" id="3.40.50.300">
    <property type="entry name" value="P-loop containing nucleotide triphosphate hydrolases"/>
    <property type="match status" value="1"/>
</dbReference>
<dbReference type="EMBL" id="QLMC01000005">
    <property type="protein sequence ID" value="RAJ94211.1"/>
    <property type="molecule type" value="Genomic_DNA"/>
</dbReference>
<comment type="caution">
    <text evidence="1">The sequence shown here is derived from an EMBL/GenBank/DDBJ whole genome shotgun (WGS) entry which is preliminary data.</text>
</comment>
<dbReference type="AlphaFoldDB" id="A0A327WT79"/>
<reference evidence="1 2" key="1">
    <citation type="submission" date="2018-06" db="EMBL/GenBank/DDBJ databases">
        <title>Genomic Encyclopedia of Archaeal and Bacterial Type Strains, Phase II (KMG-II): from individual species to whole genera.</title>
        <authorList>
            <person name="Goeker M."/>
        </authorList>
    </citation>
    <scope>NUCLEOTIDE SEQUENCE [LARGE SCALE GENOMIC DNA]</scope>
    <source>
        <strain evidence="1 2">DSM 21851</strain>
    </source>
</reference>
<sequence length="523" mass="60584">MTNKEKVRQIYANAKQVKFLRSRANRKTFMGGRGSGKTTTLGYTTGMMFENLPRAKVILTGLTYVQLDLIVLPELKNALSRMGYVEYSRVTPWGVYVIGQQPPDHWLRPYSSPGKRGWQYCVAFINGFTIQLCSQDRPDSQRGINNDGIIADESATLNFDFIKTILLPAKRANRYAPFARHFLHLCFYDFSSAPWTTEGGWILQTEDRWKAELEERAKLTDEEKAAAPPKNLFLESTWEDNKDVLPANYYEVLEESLDPLTLDVEVWNKRITKRPDGFYFAFTTSKHCYYQSYSYEYDERTRLHLHVSNDYREDRKLEVSLDFNAAICWLVICQEIGKEFRQINSIFKKPSIDKQTSLVVQLAEAFDVAYSNHKAREVDVWGDPSGKAKSAGTSETNKPFLEQFCDYLVKKGWRVNKLYLRFVYPGHKDKYVLINHLLGESSDRTPRLRFNQNTNKPFIIAIQQTRTVDNFKKDKGKETPNNKNREYATDGTDAYDYIVWGKYKRLLPTGSAPGYRNQLIILS</sequence>
<organism evidence="1 2">
    <name type="scientific">Larkinella arboricola</name>
    <dbReference type="NCBI Taxonomy" id="643671"/>
    <lineage>
        <taxon>Bacteria</taxon>
        <taxon>Pseudomonadati</taxon>
        <taxon>Bacteroidota</taxon>
        <taxon>Cytophagia</taxon>
        <taxon>Cytophagales</taxon>
        <taxon>Spirosomataceae</taxon>
        <taxon>Larkinella</taxon>
    </lineage>
</organism>
<dbReference type="OrthoDB" id="1151239at2"/>
<accession>A0A327WT79</accession>
<proteinExistence type="predicted"/>
<protein>
    <recommendedName>
        <fullName evidence="3">Terminase family protein</fullName>
    </recommendedName>
</protein>